<dbReference type="EMBL" id="GBXM01086006">
    <property type="protein sequence ID" value="JAH22571.1"/>
    <property type="molecule type" value="Transcribed_RNA"/>
</dbReference>
<protein>
    <submittedName>
        <fullName evidence="1">Uncharacterized protein</fullName>
    </submittedName>
</protein>
<proteinExistence type="predicted"/>
<reference evidence="1" key="2">
    <citation type="journal article" date="2015" name="Fish Shellfish Immunol.">
        <title>Early steps in the European eel (Anguilla anguilla)-Vibrio vulnificus interaction in the gills: Role of the RtxA13 toxin.</title>
        <authorList>
            <person name="Callol A."/>
            <person name="Pajuelo D."/>
            <person name="Ebbesson L."/>
            <person name="Teles M."/>
            <person name="MacKenzie S."/>
            <person name="Amaro C."/>
        </authorList>
    </citation>
    <scope>NUCLEOTIDE SEQUENCE</scope>
</reference>
<dbReference type="AlphaFoldDB" id="A0A0E9R059"/>
<reference evidence="1" key="1">
    <citation type="submission" date="2014-11" db="EMBL/GenBank/DDBJ databases">
        <authorList>
            <person name="Amaro Gonzalez C."/>
        </authorList>
    </citation>
    <scope>NUCLEOTIDE SEQUENCE</scope>
</reference>
<name>A0A0E9R059_ANGAN</name>
<organism evidence="1">
    <name type="scientific">Anguilla anguilla</name>
    <name type="common">European freshwater eel</name>
    <name type="synonym">Muraena anguilla</name>
    <dbReference type="NCBI Taxonomy" id="7936"/>
    <lineage>
        <taxon>Eukaryota</taxon>
        <taxon>Metazoa</taxon>
        <taxon>Chordata</taxon>
        <taxon>Craniata</taxon>
        <taxon>Vertebrata</taxon>
        <taxon>Euteleostomi</taxon>
        <taxon>Actinopterygii</taxon>
        <taxon>Neopterygii</taxon>
        <taxon>Teleostei</taxon>
        <taxon>Anguilliformes</taxon>
        <taxon>Anguillidae</taxon>
        <taxon>Anguilla</taxon>
    </lineage>
</organism>
<sequence length="76" mass="8797">MHMNSYTDEGELQRSLDRRAWVGGFKLRDVRGIYSVYCARVGAKVAFIVLPLDIAIMIQRDQLFFAQAWAELWSCL</sequence>
<accession>A0A0E9R059</accession>
<evidence type="ECO:0000313" key="1">
    <source>
        <dbReference type="EMBL" id="JAH22571.1"/>
    </source>
</evidence>